<protein>
    <recommendedName>
        <fullName evidence="1">Peptidase M20 dimerisation domain-containing protein</fullName>
    </recommendedName>
</protein>
<proteinExistence type="predicted"/>
<dbReference type="InterPro" id="IPR011650">
    <property type="entry name" value="Peptidase_M20_dimer"/>
</dbReference>
<gene>
    <name evidence="2" type="ORF">SDC9_103614</name>
</gene>
<evidence type="ECO:0000259" key="1">
    <source>
        <dbReference type="Pfam" id="PF07687"/>
    </source>
</evidence>
<dbReference type="InterPro" id="IPR002933">
    <property type="entry name" value="Peptidase_M20"/>
</dbReference>
<organism evidence="2">
    <name type="scientific">bioreactor metagenome</name>
    <dbReference type="NCBI Taxonomy" id="1076179"/>
    <lineage>
        <taxon>unclassified sequences</taxon>
        <taxon>metagenomes</taxon>
        <taxon>ecological metagenomes</taxon>
    </lineage>
</organism>
<feature type="domain" description="Peptidase M20 dimerisation" evidence="1">
    <location>
        <begin position="155"/>
        <end position="248"/>
    </location>
</feature>
<dbReference type="SUPFAM" id="SSF53187">
    <property type="entry name" value="Zn-dependent exopeptidases"/>
    <property type="match status" value="1"/>
</dbReference>
<dbReference type="Pfam" id="PF07687">
    <property type="entry name" value="M20_dimer"/>
    <property type="match status" value="1"/>
</dbReference>
<dbReference type="SUPFAM" id="SSF55031">
    <property type="entry name" value="Bacterial exopeptidase dimerisation domain"/>
    <property type="match status" value="1"/>
</dbReference>
<dbReference type="InterPro" id="IPR052030">
    <property type="entry name" value="Peptidase_M20/M20A_hydrolases"/>
</dbReference>
<comment type="caution">
    <text evidence="2">The sequence shown here is derived from an EMBL/GenBank/DDBJ whole genome shotgun (WGS) entry which is preliminary data.</text>
</comment>
<dbReference type="GO" id="GO:0046657">
    <property type="term" value="P:folic acid catabolic process"/>
    <property type="evidence" value="ECO:0007669"/>
    <property type="project" value="TreeGrafter"/>
</dbReference>
<evidence type="ECO:0000313" key="2">
    <source>
        <dbReference type="EMBL" id="MPM56799.1"/>
    </source>
</evidence>
<reference evidence="2" key="1">
    <citation type="submission" date="2019-08" db="EMBL/GenBank/DDBJ databases">
        <authorList>
            <person name="Kucharzyk K."/>
            <person name="Murdoch R.W."/>
            <person name="Higgins S."/>
            <person name="Loffler F."/>
        </authorList>
    </citation>
    <scope>NUCLEOTIDE SEQUENCE</scope>
</reference>
<accession>A0A645AUN4</accession>
<dbReference type="GO" id="GO:0071713">
    <property type="term" value="F:para-aminobenzoyl-glutamate hydrolase activity"/>
    <property type="evidence" value="ECO:0007669"/>
    <property type="project" value="TreeGrafter"/>
</dbReference>
<dbReference type="InterPro" id="IPR036264">
    <property type="entry name" value="Bact_exopeptidase_dim_dom"/>
</dbReference>
<dbReference type="Gene3D" id="3.40.630.10">
    <property type="entry name" value="Zn peptidases"/>
    <property type="match status" value="1"/>
</dbReference>
<dbReference type="Pfam" id="PF01546">
    <property type="entry name" value="Peptidase_M20"/>
    <property type="match status" value="1"/>
</dbReference>
<dbReference type="PANTHER" id="PTHR30575:SF3">
    <property type="entry name" value="PEPTIDASE M20 DIMERISATION DOMAIN-CONTAINING PROTEIN"/>
    <property type="match status" value="1"/>
</dbReference>
<sequence>MGYAYRDQVALTGVIAPLKGKESKVKVAVMGELDAVVAPGHRCADKKTGAAHSCGHNAMSAALAGVAYALKGTGILEELSGDIVLMAVPAEEYVEIGYRNDLRDAGKIKFLGGKQEFVYLGEMDDIDIMVMQHTATTEGDAEKAKKAGAGGPTNGFVGKLIHYKGKEAHSGGAPHMGKNALNAANIGLMAVHAQRETFQDKDHIRVHPIITKGGDLVNVVPADVRVETYVRGATVDAILDASEKVNRAFRAGGYAVDVETKIIELPGYLPTVTCPGLEKLMTANLIELIGEAKVDTSGAGISGSTDAGDISHLIPTIQASIGGASGIGHSESYEIADKELAYITAAKALIMTVIDLLADGAEEALKIKETFVPVMTKAQYLKDWGKIE</sequence>
<dbReference type="PANTHER" id="PTHR30575">
    <property type="entry name" value="PEPTIDASE M20"/>
    <property type="match status" value="1"/>
</dbReference>
<dbReference type="EMBL" id="VSSQ01015935">
    <property type="protein sequence ID" value="MPM56799.1"/>
    <property type="molecule type" value="Genomic_DNA"/>
</dbReference>
<dbReference type="AlphaFoldDB" id="A0A645AUN4"/>
<dbReference type="Gene3D" id="3.30.70.360">
    <property type="match status" value="1"/>
</dbReference>
<dbReference type="GO" id="GO:0016805">
    <property type="term" value="F:dipeptidase activity"/>
    <property type="evidence" value="ECO:0007669"/>
    <property type="project" value="TreeGrafter"/>
</dbReference>
<name>A0A645AUN4_9ZZZZ</name>
<dbReference type="GO" id="GO:0005737">
    <property type="term" value="C:cytoplasm"/>
    <property type="evidence" value="ECO:0007669"/>
    <property type="project" value="TreeGrafter"/>
</dbReference>